<comment type="caution">
    <text evidence="1">The sequence shown here is derived from an EMBL/GenBank/DDBJ whole genome shotgun (WGS) entry which is preliminary data.</text>
</comment>
<gene>
    <name evidence="1" type="ORF">BDY19DRAFT_938117</name>
</gene>
<name>A0ACB8U9H5_9APHY</name>
<accession>A0ACB8U9H5</accession>
<keyword evidence="2" id="KW-1185">Reference proteome</keyword>
<dbReference type="Proteomes" id="UP001055072">
    <property type="component" value="Unassembled WGS sequence"/>
</dbReference>
<protein>
    <submittedName>
        <fullName evidence="1">Uncharacterized protein</fullName>
    </submittedName>
</protein>
<organism evidence="1 2">
    <name type="scientific">Irpex rosettiformis</name>
    <dbReference type="NCBI Taxonomy" id="378272"/>
    <lineage>
        <taxon>Eukaryota</taxon>
        <taxon>Fungi</taxon>
        <taxon>Dikarya</taxon>
        <taxon>Basidiomycota</taxon>
        <taxon>Agaricomycotina</taxon>
        <taxon>Agaricomycetes</taxon>
        <taxon>Polyporales</taxon>
        <taxon>Irpicaceae</taxon>
        <taxon>Irpex</taxon>
    </lineage>
</organism>
<dbReference type="EMBL" id="MU274907">
    <property type="protein sequence ID" value="KAI0090886.1"/>
    <property type="molecule type" value="Genomic_DNA"/>
</dbReference>
<sequence>MPKRAVTPPPPEDEPRYLTVAYPYPPHGNMELVQDCAELSRWIACIVGKDALLALFHKPSSPNMVIIEVQREFGDWNSLLGEHRWSEVFKKCAPADKDRVSQIFWCEFNTGRRVQKYGWKRVYVEEKWFAQWRVPNTNVTYPYPATHWCDVPREDKTNAPLCRPLPVAAFPPPPSQTVRPPPVGSVAWSAAKRAPVPKINPKSAWGRGPPADPRPPPSSSGSRVGSVWGGSRSSAAHSLSSGNGAPPGLPPLSTPYSSSSDSSAWDNTPGLASAGGSGSGSDDTNSDIIGRTPPASEAPEVFVAGDVEDDMAGLNINTCPLDGEDDDNDFIPVIPADAVQPEEPAIPEENLWADYDNHEPEHPVDEIICPAHGKLCSRGICKEYNRLKRALEREKEAQERAAAQQEKKKEKKSKARNPVPVSSNKISYSAPRPTVVANKIARTGSKSETQTPTSEATPGGTARARPPHLMKAASTQDKDAEGPATSPRPARGRKMNANPPPHPTTNVQPKVTPKGQTKAKAKAKAEDDSKSVASSASGWGNVSRGPWGGASVGAPSVADDRGDEDDDDDAQSVAASSVNGWGRVSRGPWGGASIGAPSEKDDREDEDDDSRTVNGSESGRKGKSWADQMDDEDNMSVAASEVSGTSGWGNISNGPW</sequence>
<proteinExistence type="predicted"/>
<evidence type="ECO:0000313" key="2">
    <source>
        <dbReference type="Proteomes" id="UP001055072"/>
    </source>
</evidence>
<evidence type="ECO:0000313" key="1">
    <source>
        <dbReference type="EMBL" id="KAI0090886.1"/>
    </source>
</evidence>
<reference evidence="1" key="1">
    <citation type="journal article" date="2021" name="Environ. Microbiol.">
        <title>Gene family expansions and transcriptome signatures uncover fungal adaptations to wood decay.</title>
        <authorList>
            <person name="Hage H."/>
            <person name="Miyauchi S."/>
            <person name="Viragh M."/>
            <person name="Drula E."/>
            <person name="Min B."/>
            <person name="Chaduli D."/>
            <person name="Navarro D."/>
            <person name="Favel A."/>
            <person name="Norest M."/>
            <person name="Lesage-Meessen L."/>
            <person name="Balint B."/>
            <person name="Merenyi Z."/>
            <person name="de Eugenio L."/>
            <person name="Morin E."/>
            <person name="Martinez A.T."/>
            <person name="Baldrian P."/>
            <person name="Stursova M."/>
            <person name="Martinez M.J."/>
            <person name="Novotny C."/>
            <person name="Magnuson J.K."/>
            <person name="Spatafora J.W."/>
            <person name="Maurice S."/>
            <person name="Pangilinan J."/>
            <person name="Andreopoulos W."/>
            <person name="LaButti K."/>
            <person name="Hundley H."/>
            <person name="Na H."/>
            <person name="Kuo A."/>
            <person name="Barry K."/>
            <person name="Lipzen A."/>
            <person name="Henrissat B."/>
            <person name="Riley R."/>
            <person name="Ahrendt S."/>
            <person name="Nagy L.G."/>
            <person name="Grigoriev I.V."/>
            <person name="Martin F."/>
            <person name="Rosso M.N."/>
        </authorList>
    </citation>
    <scope>NUCLEOTIDE SEQUENCE</scope>
    <source>
        <strain evidence="1">CBS 384.51</strain>
    </source>
</reference>